<dbReference type="AlphaFoldDB" id="A0A6G7CLK6"/>
<protein>
    <submittedName>
        <fullName evidence="9">CDP-diacylglycerol--serine O-phosphatidyltransferase</fullName>
        <ecNumber evidence="9">2.7.8.8</ecNumber>
    </submittedName>
</protein>
<name>A0A6G7CLK6_9VIBR</name>
<evidence type="ECO:0000256" key="2">
    <source>
        <dbReference type="ARBA" id="ARBA00022516"/>
    </source>
</evidence>
<sequence length="446" mass="51616">MIARRNPFDQLPTIAQDPNKFTILFSAAEFRTRLIESIRNASKRIYLVALYLEDDEAGREILTELFEAKQRNPGLEINICVDWHRAQRGLIGKAASEGNAAVYKKFNQDYKHQIPIYGIPVRGREVFGVLHLKGFVIDDTVIYSGASLNNVYLHYKERYRFDRYHAIENAALADSMVTFVQEEMLAHPAVNDLSAQDKPTTKDIKTDIRQFRSSLAQASYKFTPDNIPQDQIGIAPLVGLGKRRNRLNQYIVQLLAQAKDEIYICTPYFNFPNSVAKEVKKALKRGVKVHIIIGDKTANDFYISPEEDFKTIGGLPYLYEINLRRFAKANEANIASRKLSIHLWKHDDNSFHLKGIWIDKRYMLLTGNNLNPRAWKLDLENALLVKDDHHHLAEQFDKELENILQYTQLVCTYRQIQKLEDYPDVVQRLVRKITRVKADRVLKQIL</sequence>
<dbReference type="InterPro" id="IPR016270">
    <property type="entry name" value="PGS1"/>
</dbReference>
<dbReference type="GO" id="GO:0008444">
    <property type="term" value="F:CDP-diacylglycerol-glycerol-3-phosphate 3-phosphatidyltransferase activity"/>
    <property type="evidence" value="ECO:0007669"/>
    <property type="project" value="InterPro"/>
</dbReference>
<dbReference type="KEGG" id="vzi:G5S32_13590"/>
<dbReference type="PANTHER" id="PTHR12586:SF1">
    <property type="entry name" value="CDP-DIACYLGLYCEROL--GLYCEROL-3-PHOSPHATE 3-PHOSPHATIDYLTRANSFERASE, MITOCHONDRIAL"/>
    <property type="match status" value="1"/>
</dbReference>
<dbReference type="InterPro" id="IPR001736">
    <property type="entry name" value="PLipase_D/transphosphatidylase"/>
</dbReference>
<keyword evidence="6" id="KW-0594">Phospholipid biosynthesis</keyword>
<dbReference type="SMART" id="SM00155">
    <property type="entry name" value="PLDc"/>
    <property type="match status" value="2"/>
</dbReference>
<keyword evidence="2" id="KW-0444">Lipid biosynthesis</keyword>
<evidence type="ECO:0000313" key="10">
    <source>
        <dbReference type="Proteomes" id="UP000503003"/>
    </source>
</evidence>
<dbReference type="PIRSF" id="PIRSF000850">
    <property type="entry name" value="Phospholipase_D_PSS"/>
    <property type="match status" value="1"/>
</dbReference>
<proteinExistence type="inferred from homology"/>
<dbReference type="Gene3D" id="3.30.870.10">
    <property type="entry name" value="Endonuclease Chain A"/>
    <property type="match status" value="2"/>
</dbReference>
<feature type="domain" description="PLD phosphodiesterase" evidence="8">
    <location>
        <begin position="126"/>
        <end position="152"/>
    </location>
</feature>
<organism evidence="9 10">
    <name type="scientific">Vibrio ziniensis</name>
    <dbReference type="NCBI Taxonomy" id="2711221"/>
    <lineage>
        <taxon>Bacteria</taxon>
        <taxon>Pseudomonadati</taxon>
        <taxon>Pseudomonadota</taxon>
        <taxon>Gammaproteobacteria</taxon>
        <taxon>Vibrionales</taxon>
        <taxon>Vibrionaceae</taxon>
        <taxon>Vibrio</taxon>
    </lineage>
</organism>
<dbReference type="GO" id="GO:0003882">
    <property type="term" value="F:CDP-diacylglycerol-serine O-phosphatidyltransferase activity"/>
    <property type="evidence" value="ECO:0007669"/>
    <property type="project" value="UniProtKB-EC"/>
</dbReference>
<accession>A0A6G7CLK6</accession>
<gene>
    <name evidence="9" type="primary">pssA</name>
    <name evidence="9" type="ORF">G5S32_13590</name>
</gene>
<keyword evidence="5" id="KW-0443">Lipid metabolism</keyword>
<evidence type="ECO:0000256" key="6">
    <source>
        <dbReference type="ARBA" id="ARBA00023209"/>
    </source>
</evidence>
<evidence type="ECO:0000256" key="5">
    <source>
        <dbReference type="ARBA" id="ARBA00023098"/>
    </source>
</evidence>
<keyword evidence="7" id="KW-1208">Phospholipid metabolism</keyword>
<dbReference type="RefSeq" id="WP_165312474.1">
    <property type="nucleotide sequence ID" value="NZ_CP049331.1"/>
</dbReference>
<dbReference type="EMBL" id="CP049331">
    <property type="protein sequence ID" value="QIH42928.1"/>
    <property type="molecule type" value="Genomic_DNA"/>
</dbReference>
<dbReference type="NCBIfam" id="NF006946">
    <property type="entry name" value="PRK09428.1"/>
    <property type="match status" value="1"/>
</dbReference>
<keyword evidence="4" id="KW-0677">Repeat</keyword>
<dbReference type="SUPFAM" id="SSF56024">
    <property type="entry name" value="Phospholipase D/nuclease"/>
    <property type="match status" value="2"/>
</dbReference>
<comment type="similarity">
    <text evidence="1">Belongs to the CDP-alcohol phosphatidyltransferase class-II family.</text>
</comment>
<dbReference type="Pfam" id="PF13091">
    <property type="entry name" value="PLDc_2"/>
    <property type="match status" value="2"/>
</dbReference>
<evidence type="ECO:0000259" key="8">
    <source>
        <dbReference type="SMART" id="SM00155"/>
    </source>
</evidence>
<keyword evidence="3 9" id="KW-0808">Transferase</keyword>
<evidence type="ECO:0000256" key="4">
    <source>
        <dbReference type="ARBA" id="ARBA00022737"/>
    </source>
</evidence>
<evidence type="ECO:0000313" key="9">
    <source>
        <dbReference type="EMBL" id="QIH42928.1"/>
    </source>
</evidence>
<evidence type="ECO:0000256" key="1">
    <source>
        <dbReference type="ARBA" id="ARBA00010682"/>
    </source>
</evidence>
<dbReference type="FunFam" id="3.30.870.10:FF:000006">
    <property type="entry name" value="CDP-diacylglycerol--serine O-phosphatidyltransferase"/>
    <property type="match status" value="1"/>
</dbReference>
<reference evidence="9 10" key="1">
    <citation type="submission" date="2020-02" db="EMBL/GenBank/DDBJ databases">
        <title>A complete genome of a marine bacterium Vibrio sp. ZWAL4003 isolated from the mangrove sediment with the ability to degrade polysaccharides.</title>
        <authorList>
            <person name="Wu J."/>
            <person name="Qu W."/>
            <person name="Zeng R."/>
        </authorList>
    </citation>
    <scope>NUCLEOTIDE SEQUENCE [LARGE SCALE GENOMIC DNA]</scope>
    <source>
        <strain evidence="9 10">ZWAL4003</strain>
    </source>
</reference>
<dbReference type="Proteomes" id="UP000503003">
    <property type="component" value="Chromosome 1"/>
</dbReference>
<dbReference type="EC" id="2.7.8.8" evidence="9"/>
<dbReference type="PANTHER" id="PTHR12586">
    <property type="entry name" value="CDP-DIACYLGLYCEROL--SERINE O-PHOSPHATIDYLTRANSFERASE"/>
    <property type="match status" value="1"/>
</dbReference>
<keyword evidence="10" id="KW-1185">Reference proteome</keyword>
<evidence type="ECO:0000256" key="3">
    <source>
        <dbReference type="ARBA" id="ARBA00022679"/>
    </source>
</evidence>
<dbReference type="GO" id="GO:0032049">
    <property type="term" value="P:cardiolipin biosynthetic process"/>
    <property type="evidence" value="ECO:0007669"/>
    <property type="project" value="InterPro"/>
</dbReference>
<evidence type="ECO:0000256" key="7">
    <source>
        <dbReference type="ARBA" id="ARBA00023264"/>
    </source>
</evidence>
<dbReference type="InterPro" id="IPR025202">
    <property type="entry name" value="PLD-like_dom"/>
</dbReference>
<feature type="domain" description="PLD phosphodiesterase" evidence="8">
    <location>
        <begin position="347"/>
        <end position="374"/>
    </location>
</feature>
<dbReference type="CDD" id="cd09134">
    <property type="entry name" value="PLDc_PSS_G_neg_1"/>
    <property type="match status" value="1"/>
</dbReference>
<dbReference type="CDD" id="cd09136">
    <property type="entry name" value="PLDc_PSS_G_neg_2"/>
    <property type="match status" value="1"/>
</dbReference>
<dbReference type="GO" id="GO:0005829">
    <property type="term" value="C:cytosol"/>
    <property type="evidence" value="ECO:0007669"/>
    <property type="project" value="TreeGrafter"/>
</dbReference>